<evidence type="ECO:0000313" key="3">
    <source>
        <dbReference type="EMBL" id="AOU99462.1"/>
    </source>
</evidence>
<name>A0A1D8ISH6_9GAMM</name>
<dbReference type="EMBL" id="CP017415">
    <property type="protein sequence ID" value="AOU99462.1"/>
    <property type="molecule type" value="Genomic_DNA"/>
</dbReference>
<sequence length="187" mass="20315">MALTDTLSNQLLIAMPQLADPNFTRTLTLICEHSAEGAMGVIVNRTLDLRLGELLQHMQIEGASDALRDHPVYYGGPVEPERGFVLHRPIGEWDTTIAVTPTLGLTASRDILAAMVSGELPRDALVMLGYAGWGPGQLEEELTGNAWLTLPAEESILFETTAEQRWQAAARRLGVDLNLFTGDVGHA</sequence>
<evidence type="ECO:0000313" key="4">
    <source>
        <dbReference type="Proteomes" id="UP000095401"/>
    </source>
</evidence>
<organism evidence="3 4">
    <name type="scientific">Acidihalobacter yilgarnensis</name>
    <dbReference type="NCBI Taxonomy" id="2819280"/>
    <lineage>
        <taxon>Bacteria</taxon>
        <taxon>Pseudomonadati</taxon>
        <taxon>Pseudomonadota</taxon>
        <taxon>Gammaproteobacteria</taxon>
        <taxon>Chromatiales</taxon>
        <taxon>Ectothiorhodospiraceae</taxon>
        <taxon>Acidihalobacter</taxon>
    </lineage>
</organism>
<proteinExistence type="inferred from homology"/>
<dbReference type="HAMAP" id="MF_00758">
    <property type="entry name" value="UPF0301"/>
    <property type="match status" value="1"/>
</dbReference>
<reference evidence="4" key="1">
    <citation type="submission" date="2016-09" db="EMBL/GenBank/DDBJ databases">
        <title>Acidihalobacter prosperus F5.</title>
        <authorList>
            <person name="Khaleque H.N."/>
            <person name="Ramsay J.P."/>
            <person name="Kaksonen A.H."/>
            <person name="Boxall N.J."/>
            <person name="Watkin E.L.J."/>
        </authorList>
    </citation>
    <scope>NUCLEOTIDE SEQUENCE [LARGE SCALE GENOMIC DNA]</scope>
    <source>
        <strain evidence="4">F5</strain>
    </source>
</reference>
<evidence type="ECO:0000256" key="2">
    <source>
        <dbReference type="HAMAP-Rule" id="MF_00758"/>
    </source>
</evidence>
<accession>A0A1D8ISH6</accession>
<dbReference type="SUPFAM" id="SSF143456">
    <property type="entry name" value="VC0467-like"/>
    <property type="match status" value="1"/>
</dbReference>
<dbReference type="AlphaFoldDB" id="A0A1D8ISH6"/>
<dbReference type="Gene3D" id="3.40.1740.10">
    <property type="entry name" value="VC0467-like"/>
    <property type="match status" value="1"/>
</dbReference>
<dbReference type="Pfam" id="PF02622">
    <property type="entry name" value="DUF179"/>
    <property type="match status" value="1"/>
</dbReference>
<dbReference type="KEGG" id="aprs:BI364_01390"/>
<dbReference type="RefSeq" id="WP_070079810.1">
    <property type="nucleotide sequence ID" value="NZ_CP017415.1"/>
</dbReference>
<comment type="similarity">
    <text evidence="1 2">Belongs to the UPF0301 (AlgH) family.</text>
</comment>
<dbReference type="NCBIfam" id="NF001266">
    <property type="entry name" value="PRK00228.1-1"/>
    <property type="match status" value="1"/>
</dbReference>
<protein>
    <recommendedName>
        <fullName evidence="2">UPF0301 protein BI364_01390</fullName>
    </recommendedName>
</protein>
<dbReference type="Proteomes" id="UP000095401">
    <property type="component" value="Chromosome"/>
</dbReference>
<dbReference type="PANTHER" id="PTHR30327:SF1">
    <property type="entry name" value="UPF0301 PROTEIN YQGE"/>
    <property type="match status" value="1"/>
</dbReference>
<dbReference type="GO" id="GO:0005829">
    <property type="term" value="C:cytosol"/>
    <property type="evidence" value="ECO:0007669"/>
    <property type="project" value="TreeGrafter"/>
</dbReference>
<dbReference type="InterPro" id="IPR003774">
    <property type="entry name" value="AlgH-like"/>
</dbReference>
<evidence type="ECO:0000256" key="1">
    <source>
        <dbReference type="ARBA" id="ARBA00009600"/>
    </source>
</evidence>
<dbReference type="PANTHER" id="PTHR30327">
    <property type="entry name" value="UNCHARACTERIZED PROTEIN YQGE"/>
    <property type="match status" value="1"/>
</dbReference>
<gene>
    <name evidence="3" type="ORF">BI364_01390</name>
</gene>
<keyword evidence="4" id="KW-1185">Reference proteome</keyword>